<feature type="region of interest" description="Disordered" evidence="1">
    <location>
        <begin position="714"/>
        <end position="755"/>
    </location>
</feature>
<gene>
    <name evidence="2" type="ORF">PR048_028880</name>
</gene>
<dbReference type="EMBL" id="JARBHB010000013">
    <property type="protein sequence ID" value="KAJ8869871.1"/>
    <property type="molecule type" value="Genomic_DNA"/>
</dbReference>
<keyword evidence="3" id="KW-1185">Reference proteome</keyword>
<name>A0ABQ9GBU4_9NEOP</name>
<reference evidence="2 3" key="1">
    <citation type="submission" date="2023-02" db="EMBL/GenBank/DDBJ databases">
        <title>LHISI_Scaffold_Assembly.</title>
        <authorList>
            <person name="Stuart O.P."/>
            <person name="Cleave R."/>
            <person name="Magrath M.J.L."/>
            <person name="Mikheyev A.S."/>
        </authorList>
    </citation>
    <scope>NUCLEOTIDE SEQUENCE [LARGE SCALE GENOMIC DNA]</scope>
    <source>
        <strain evidence="2">Daus_M_001</strain>
        <tissue evidence="2">Leg muscle</tissue>
    </source>
</reference>
<protein>
    <submittedName>
        <fullName evidence="2">Uncharacterized protein</fullName>
    </submittedName>
</protein>
<feature type="region of interest" description="Disordered" evidence="1">
    <location>
        <begin position="530"/>
        <end position="554"/>
    </location>
</feature>
<accession>A0ABQ9GBU4</accession>
<feature type="region of interest" description="Disordered" evidence="1">
    <location>
        <begin position="433"/>
        <end position="459"/>
    </location>
</feature>
<feature type="region of interest" description="Disordered" evidence="1">
    <location>
        <begin position="398"/>
        <end position="418"/>
    </location>
</feature>
<evidence type="ECO:0000313" key="2">
    <source>
        <dbReference type="EMBL" id="KAJ8869871.1"/>
    </source>
</evidence>
<dbReference type="Proteomes" id="UP001159363">
    <property type="component" value="Chromosome 12"/>
</dbReference>
<proteinExistence type="predicted"/>
<evidence type="ECO:0000313" key="3">
    <source>
        <dbReference type="Proteomes" id="UP001159363"/>
    </source>
</evidence>
<organism evidence="2 3">
    <name type="scientific">Dryococelus australis</name>
    <dbReference type="NCBI Taxonomy" id="614101"/>
    <lineage>
        <taxon>Eukaryota</taxon>
        <taxon>Metazoa</taxon>
        <taxon>Ecdysozoa</taxon>
        <taxon>Arthropoda</taxon>
        <taxon>Hexapoda</taxon>
        <taxon>Insecta</taxon>
        <taxon>Pterygota</taxon>
        <taxon>Neoptera</taxon>
        <taxon>Polyneoptera</taxon>
        <taxon>Phasmatodea</taxon>
        <taxon>Verophasmatodea</taxon>
        <taxon>Anareolatae</taxon>
        <taxon>Phasmatidae</taxon>
        <taxon>Eurycanthinae</taxon>
        <taxon>Dryococelus</taxon>
    </lineage>
</organism>
<evidence type="ECO:0000256" key="1">
    <source>
        <dbReference type="SAM" id="MobiDB-lite"/>
    </source>
</evidence>
<sequence>MIALHHRGSKLEPRSDLRSTQKTVAPFEFIQSWTGDRDEVHFEPPKLAVRNLDPRSAAIVDKCTKFVSYLISTSHFGTMIDESEIQNHEISLVQHFYIGTKIKLDSGSELGSMKMLVQPGLRPCVNWARERSLVLSRPRHYDVRENALLSSQFVGEIAKDREREDTLLGATVAEWLYCSPPPTGSLRIFTSGDRAGRCRWSAGFLGSLPFYRPFVPALLHSHLISPSSALKASLLRAAQISEFNSTDTRPRVYCLAGGALGRQRRLQVQVAEARIIFSMCDSDVLRGSPDFEGYLLVVVTSSAAPHELLGLGRGRGRCDLDPQHFPAGDVVKETRGGVRFPSALRCGKGSPHPPLFFPTPWRCTGSAIFVPSGSRRLIASSWPLSRYSPAPVYKHSRPVDRRKWQPPQGCAPAPALVNTGTGRSRRVYGAASECKGAGENGRSLRTPADLSRKSGDPSGDCTRFALAGGELANRSSHRGPGGKGLAWYFPPRRGTEMLAGPHMPCGLRYLGRQRGRDVIFPGKPLSVRKTDEQLSARGGGGIPRGARRPPLPSNENFRVPCHARARYGASPASWTFDAVVSLQQISGATWRRKLRVELALFVPVARSQREYGEWEYFPYFVFTDLTPFFVIADCLSRLYLRKQRNTASLGIRTWNLLPENSSVVASAMDVSNEPKHTSGYLFCCTSRQLLHTTSLDTGVSEEIWAALNSEVNMEQRRNGGAGETGDPRENPPTSGVVRHDSHMRKSGSGPVGRLSPCARMASEAVGDERYCQPAQSSQVDGSVISSSAVDSQLGTIPRPQKDKLGFRVLAKLNLTVRVVTRDRGALLNLVLTTDREISETHLTGIPNTSRAAINSATRSLQAEATVAERLARSPPTMTNRAQSPAVSPHFRNWESCRTMPLVDGFSRDLPFPPTPSFRRRFILT</sequence>
<comment type="caution">
    <text evidence="2">The sequence shown here is derived from an EMBL/GenBank/DDBJ whole genome shotgun (WGS) entry which is preliminary data.</text>
</comment>